<dbReference type="RefSeq" id="WP_088843948.1">
    <property type="nucleotide sequence ID" value="NZ_FYEW01000002.1"/>
</dbReference>
<dbReference type="GO" id="GO:0006654">
    <property type="term" value="P:phosphatidic acid biosynthetic process"/>
    <property type="evidence" value="ECO:0007669"/>
    <property type="project" value="TreeGrafter"/>
</dbReference>
<evidence type="ECO:0000256" key="1">
    <source>
        <dbReference type="ARBA" id="ARBA00005189"/>
    </source>
</evidence>
<dbReference type="Pfam" id="PF01553">
    <property type="entry name" value="Acyltransferase"/>
    <property type="match status" value="1"/>
</dbReference>
<dbReference type="PANTHER" id="PTHR10434">
    <property type="entry name" value="1-ACYL-SN-GLYCEROL-3-PHOSPHATE ACYLTRANSFERASE"/>
    <property type="match status" value="1"/>
</dbReference>
<dbReference type="InterPro" id="IPR002123">
    <property type="entry name" value="Plipid/glycerol_acylTrfase"/>
</dbReference>
<comment type="pathway">
    <text evidence="1">Lipid metabolism.</text>
</comment>
<dbReference type="CDD" id="cd07989">
    <property type="entry name" value="LPLAT_AGPAT-like"/>
    <property type="match status" value="1"/>
</dbReference>
<dbReference type="AlphaFoldDB" id="A0A212UA19"/>
<proteinExistence type="predicted"/>
<keyword evidence="4" id="KW-1133">Transmembrane helix</keyword>
<dbReference type="SMART" id="SM00563">
    <property type="entry name" value="PlsC"/>
    <property type="match status" value="1"/>
</dbReference>
<feature type="domain" description="Phospholipid/glycerol acyltransferase" evidence="5">
    <location>
        <begin position="77"/>
        <end position="192"/>
    </location>
</feature>
<keyword evidence="2 6" id="KW-0808">Transferase</keyword>
<dbReference type="GO" id="GO:0003841">
    <property type="term" value="F:1-acylglycerol-3-phosphate O-acyltransferase activity"/>
    <property type="evidence" value="ECO:0007669"/>
    <property type="project" value="TreeGrafter"/>
</dbReference>
<evidence type="ECO:0000256" key="4">
    <source>
        <dbReference type="SAM" id="Phobius"/>
    </source>
</evidence>
<keyword evidence="4" id="KW-0812">Transmembrane</keyword>
<dbReference type="Proteomes" id="UP000198131">
    <property type="component" value="Unassembled WGS sequence"/>
</dbReference>
<keyword evidence="3 6" id="KW-0012">Acyltransferase</keyword>
<feature type="transmembrane region" description="Helical" evidence="4">
    <location>
        <begin position="12"/>
        <end position="35"/>
    </location>
</feature>
<evidence type="ECO:0000313" key="6">
    <source>
        <dbReference type="EMBL" id="SNC74894.1"/>
    </source>
</evidence>
<evidence type="ECO:0000256" key="2">
    <source>
        <dbReference type="ARBA" id="ARBA00022679"/>
    </source>
</evidence>
<dbReference type="SUPFAM" id="SSF69593">
    <property type="entry name" value="Glycerol-3-phosphate (1)-acyltransferase"/>
    <property type="match status" value="1"/>
</dbReference>
<evidence type="ECO:0000256" key="3">
    <source>
        <dbReference type="ARBA" id="ARBA00023315"/>
    </source>
</evidence>
<accession>A0A212UA19</accession>
<dbReference type="PANTHER" id="PTHR10434:SF11">
    <property type="entry name" value="1-ACYL-SN-GLYCEROL-3-PHOSPHATE ACYLTRANSFERASE"/>
    <property type="match status" value="1"/>
</dbReference>
<evidence type="ECO:0000259" key="5">
    <source>
        <dbReference type="SMART" id="SM00563"/>
    </source>
</evidence>
<reference evidence="7" key="1">
    <citation type="submission" date="2017-06" db="EMBL/GenBank/DDBJ databases">
        <authorList>
            <person name="Varghese N."/>
            <person name="Submissions S."/>
        </authorList>
    </citation>
    <scope>NUCLEOTIDE SEQUENCE [LARGE SCALE GENOMIC DNA]</scope>
    <source>
        <strain evidence="7">DSM 11116</strain>
    </source>
</reference>
<gene>
    <name evidence="6" type="ORF">SAMN06265337_2600</name>
</gene>
<sequence length="269" mass="30253">MRRLLRFLGHRLYTTWATFWFVLPFVLTYPLQWLLSRQKRHRLLHMVNRGWSIFSIRMWGVPVTIIKKSPLPPSQTCVYVANHGSYIDIMLLFKAIPGFLNMVGKSALAEVPAWGPIFGGAYITVNRENAISRGRSMVAARRSLEAGRSVVFFPEGTISPKPGEEMVPFKEGAFQLAIAAGVPIVPISMPLNHRFMPDVKGSLRVRYSPLKLVMHEPIPTTGLTQADAVALKDRVYDIIKSEFLPEAAGIPEASTWRKPTNQSNKKQLA</sequence>
<keyword evidence="7" id="KW-1185">Reference proteome</keyword>
<dbReference type="OrthoDB" id="9803035at2"/>
<name>A0A212UA19_9BACT</name>
<evidence type="ECO:0000313" key="7">
    <source>
        <dbReference type="Proteomes" id="UP000198131"/>
    </source>
</evidence>
<organism evidence="6 7">
    <name type="scientific">Hymenobacter gelipurpurascens</name>
    <dbReference type="NCBI Taxonomy" id="89968"/>
    <lineage>
        <taxon>Bacteria</taxon>
        <taxon>Pseudomonadati</taxon>
        <taxon>Bacteroidota</taxon>
        <taxon>Cytophagia</taxon>
        <taxon>Cytophagales</taxon>
        <taxon>Hymenobacteraceae</taxon>
        <taxon>Hymenobacter</taxon>
    </lineage>
</organism>
<dbReference type="EMBL" id="FYEW01000002">
    <property type="protein sequence ID" value="SNC74894.1"/>
    <property type="molecule type" value="Genomic_DNA"/>
</dbReference>
<keyword evidence="4" id="KW-0472">Membrane</keyword>
<protein>
    <submittedName>
        <fullName evidence="6">1-acyl-sn-glycerol-3-phosphate acyltransferase</fullName>
    </submittedName>
</protein>